<proteinExistence type="predicted"/>
<feature type="non-terminal residue" evidence="2">
    <location>
        <position position="1"/>
    </location>
</feature>
<reference evidence="2" key="1">
    <citation type="journal article" date="2019" name="Sci. Rep.">
        <title>Draft genome of Tanacetum cinerariifolium, the natural source of mosquito coil.</title>
        <authorList>
            <person name="Yamashiro T."/>
            <person name="Shiraishi A."/>
            <person name="Satake H."/>
            <person name="Nakayama K."/>
        </authorList>
    </citation>
    <scope>NUCLEOTIDE SEQUENCE</scope>
</reference>
<organism evidence="2">
    <name type="scientific">Tanacetum cinerariifolium</name>
    <name type="common">Dalmatian daisy</name>
    <name type="synonym">Chrysanthemum cinerariifolium</name>
    <dbReference type="NCBI Taxonomy" id="118510"/>
    <lineage>
        <taxon>Eukaryota</taxon>
        <taxon>Viridiplantae</taxon>
        <taxon>Streptophyta</taxon>
        <taxon>Embryophyta</taxon>
        <taxon>Tracheophyta</taxon>
        <taxon>Spermatophyta</taxon>
        <taxon>Magnoliopsida</taxon>
        <taxon>eudicotyledons</taxon>
        <taxon>Gunneridae</taxon>
        <taxon>Pentapetalae</taxon>
        <taxon>asterids</taxon>
        <taxon>campanulids</taxon>
        <taxon>Asterales</taxon>
        <taxon>Asteraceae</taxon>
        <taxon>Asteroideae</taxon>
        <taxon>Anthemideae</taxon>
        <taxon>Anthemidinae</taxon>
        <taxon>Tanacetum</taxon>
    </lineage>
</organism>
<evidence type="ECO:0000313" key="2">
    <source>
        <dbReference type="EMBL" id="GFD37980.1"/>
    </source>
</evidence>
<protein>
    <submittedName>
        <fullName evidence="2">Polypyrimidine tract-binding protein homolog 2 isoform X3</fullName>
    </submittedName>
</protein>
<comment type="caution">
    <text evidence="2">The sequence shown here is derived from an EMBL/GenBank/DDBJ whole genome shotgun (WGS) entry which is preliminary data.</text>
</comment>
<accession>A0A699VUA6</accession>
<dbReference type="AlphaFoldDB" id="A0A699VUA6"/>
<evidence type="ECO:0000256" key="1">
    <source>
        <dbReference type="SAM" id="MobiDB-lite"/>
    </source>
</evidence>
<name>A0A699VUA6_TANCI</name>
<gene>
    <name evidence="2" type="ORF">Tci_909949</name>
</gene>
<dbReference type="EMBL" id="BKCJ011493750">
    <property type="protein sequence ID" value="GFD37980.1"/>
    <property type="molecule type" value="Genomic_DNA"/>
</dbReference>
<sequence>MNPQPSILGQQPPSVGLQYNPGHYMPGPKGYAVPPGSTGWAPGPPVGPQSMPM</sequence>
<feature type="compositionally biased region" description="Polar residues" evidence="1">
    <location>
        <begin position="1"/>
        <end position="13"/>
    </location>
</feature>
<feature type="region of interest" description="Disordered" evidence="1">
    <location>
        <begin position="1"/>
        <end position="22"/>
    </location>
</feature>